<dbReference type="CDD" id="cd00051">
    <property type="entry name" value="EFh"/>
    <property type="match status" value="1"/>
</dbReference>
<dbReference type="GO" id="GO:0005509">
    <property type="term" value="F:calcium ion binding"/>
    <property type="evidence" value="ECO:0007669"/>
    <property type="project" value="InterPro"/>
</dbReference>
<evidence type="ECO:0000313" key="4">
    <source>
        <dbReference type="Proteomes" id="UP001224775"/>
    </source>
</evidence>
<keyword evidence="1" id="KW-0106">Calcium</keyword>
<dbReference type="SUPFAM" id="SSF47473">
    <property type="entry name" value="EF-hand"/>
    <property type="match status" value="1"/>
</dbReference>
<dbReference type="SMART" id="SM00054">
    <property type="entry name" value="EFh"/>
    <property type="match status" value="3"/>
</dbReference>
<dbReference type="InterPro" id="IPR011992">
    <property type="entry name" value="EF-hand-dom_pair"/>
</dbReference>
<dbReference type="PROSITE" id="PS00018">
    <property type="entry name" value="EF_HAND_1"/>
    <property type="match status" value="3"/>
</dbReference>
<dbReference type="PROSITE" id="PS50222">
    <property type="entry name" value="EF_HAND_2"/>
    <property type="match status" value="3"/>
</dbReference>
<dbReference type="Proteomes" id="UP001224775">
    <property type="component" value="Unassembled WGS sequence"/>
</dbReference>
<dbReference type="AlphaFoldDB" id="A0AAD8Y947"/>
<sequence>MNIKFQKIAGQRRIKNALKAAMDLTMNELDEFSSAIDELQKLVDDDSTSFFMQFDSNGDGVVSIGELKEGLEKKLSLKLTQRQARKVMDLFDESQDGYLQEDEMVSLAQFRYRLQALTDGVKSNASLDVSTKNPWPWTELFEKIASHYELETVDHFVAVFASIDIDGGGTVDQDEIFEALLQAGVTSLRRELLRFST</sequence>
<feature type="domain" description="EF-hand" evidence="2">
    <location>
        <begin position="151"/>
        <end position="186"/>
    </location>
</feature>
<dbReference type="Pfam" id="PF13499">
    <property type="entry name" value="EF-hand_7"/>
    <property type="match status" value="1"/>
</dbReference>
<gene>
    <name evidence="3" type="ORF">QTG54_007725</name>
</gene>
<feature type="domain" description="EF-hand" evidence="2">
    <location>
        <begin position="79"/>
        <end position="114"/>
    </location>
</feature>
<proteinExistence type="predicted"/>
<evidence type="ECO:0000256" key="1">
    <source>
        <dbReference type="ARBA" id="ARBA00022837"/>
    </source>
</evidence>
<accession>A0AAD8Y947</accession>
<dbReference type="InterPro" id="IPR002048">
    <property type="entry name" value="EF_hand_dom"/>
</dbReference>
<evidence type="ECO:0000313" key="3">
    <source>
        <dbReference type="EMBL" id="KAK1741247.1"/>
    </source>
</evidence>
<protein>
    <recommendedName>
        <fullName evidence="2">EF-hand domain-containing protein</fullName>
    </recommendedName>
</protein>
<reference evidence="3" key="1">
    <citation type="submission" date="2023-06" db="EMBL/GenBank/DDBJ databases">
        <title>Survivors Of The Sea: Transcriptome response of Skeletonema marinoi to long-term dormancy.</title>
        <authorList>
            <person name="Pinder M.I.M."/>
            <person name="Kourtchenko O."/>
            <person name="Robertson E.K."/>
            <person name="Larsson T."/>
            <person name="Maumus F."/>
            <person name="Osuna-Cruz C.M."/>
            <person name="Vancaester E."/>
            <person name="Stenow R."/>
            <person name="Vandepoele K."/>
            <person name="Ploug H."/>
            <person name="Bruchert V."/>
            <person name="Godhe A."/>
            <person name="Topel M."/>
        </authorList>
    </citation>
    <scope>NUCLEOTIDE SEQUENCE</scope>
    <source>
        <strain evidence="3">R05AC</strain>
    </source>
</reference>
<dbReference type="InterPro" id="IPR018247">
    <property type="entry name" value="EF_Hand_1_Ca_BS"/>
</dbReference>
<comment type="caution">
    <text evidence="3">The sequence shown here is derived from an EMBL/GenBank/DDBJ whole genome shotgun (WGS) entry which is preliminary data.</text>
</comment>
<feature type="domain" description="EF-hand" evidence="2">
    <location>
        <begin position="42"/>
        <end position="77"/>
    </location>
</feature>
<name>A0AAD8Y947_9STRA</name>
<organism evidence="3 4">
    <name type="scientific">Skeletonema marinoi</name>
    <dbReference type="NCBI Taxonomy" id="267567"/>
    <lineage>
        <taxon>Eukaryota</taxon>
        <taxon>Sar</taxon>
        <taxon>Stramenopiles</taxon>
        <taxon>Ochrophyta</taxon>
        <taxon>Bacillariophyta</taxon>
        <taxon>Coscinodiscophyceae</taxon>
        <taxon>Thalassiosirophycidae</taxon>
        <taxon>Thalassiosirales</taxon>
        <taxon>Skeletonemataceae</taxon>
        <taxon>Skeletonema</taxon>
        <taxon>Skeletonema marinoi-dohrnii complex</taxon>
    </lineage>
</organism>
<dbReference type="EMBL" id="JATAAI010000013">
    <property type="protein sequence ID" value="KAK1741247.1"/>
    <property type="molecule type" value="Genomic_DNA"/>
</dbReference>
<evidence type="ECO:0000259" key="2">
    <source>
        <dbReference type="PROSITE" id="PS50222"/>
    </source>
</evidence>
<dbReference type="Gene3D" id="1.10.238.10">
    <property type="entry name" value="EF-hand"/>
    <property type="match status" value="1"/>
</dbReference>
<keyword evidence="4" id="KW-1185">Reference proteome</keyword>